<evidence type="ECO:0000259" key="10">
    <source>
        <dbReference type="PROSITE" id="PS50011"/>
    </source>
</evidence>
<dbReference type="GO" id="GO:0004674">
    <property type="term" value="F:protein serine/threonine kinase activity"/>
    <property type="evidence" value="ECO:0007669"/>
    <property type="project" value="UniProtKB-KW"/>
</dbReference>
<keyword evidence="5" id="KW-0418">Kinase</keyword>
<feature type="domain" description="Protein kinase" evidence="10">
    <location>
        <begin position="34"/>
        <end position="396"/>
    </location>
</feature>
<reference evidence="11" key="1">
    <citation type="submission" date="2021-07" db="EMBL/GenBank/DDBJ databases">
        <title>Elsinoe batatas strain:CRI-CJ2 Genome sequencing and assembly.</title>
        <authorList>
            <person name="Huang L."/>
        </authorList>
    </citation>
    <scope>NUCLEOTIDE SEQUENCE</scope>
    <source>
        <strain evidence="11">CRI-CJ2</strain>
    </source>
</reference>
<dbReference type="InterPro" id="IPR051334">
    <property type="entry name" value="SRPK"/>
</dbReference>
<keyword evidence="4 9" id="KW-0547">Nucleotide-binding</keyword>
<dbReference type="PROSITE" id="PS00107">
    <property type="entry name" value="PROTEIN_KINASE_ATP"/>
    <property type="match status" value="1"/>
</dbReference>
<keyword evidence="12" id="KW-1185">Reference proteome</keyword>
<dbReference type="PANTHER" id="PTHR47634">
    <property type="entry name" value="PROTEIN KINASE DOMAIN-CONTAINING PROTEIN-RELATED"/>
    <property type="match status" value="1"/>
</dbReference>
<evidence type="ECO:0000313" key="11">
    <source>
        <dbReference type="EMBL" id="KAG8624095.1"/>
    </source>
</evidence>
<evidence type="ECO:0000256" key="7">
    <source>
        <dbReference type="ARBA" id="ARBA00047899"/>
    </source>
</evidence>
<dbReference type="InterPro" id="IPR017441">
    <property type="entry name" value="Protein_kinase_ATP_BS"/>
</dbReference>
<comment type="catalytic activity">
    <reaction evidence="8">
        <text>L-seryl-[protein] + ATP = O-phospho-L-seryl-[protein] + ADP + H(+)</text>
        <dbReference type="Rhea" id="RHEA:17989"/>
        <dbReference type="Rhea" id="RHEA-COMP:9863"/>
        <dbReference type="Rhea" id="RHEA-COMP:11604"/>
        <dbReference type="ChEBI" id="CHEBI:15378"/>
        <dbReference type="ChEBI" id="CHEBI:29999"/>
        <dbReference type="ChEBI" id="CHEBI:30616"/>
        <dbReference type="ChEBI" id="CHEBI:83421"/>
        <dbReference type="ChEBI" id="CHEBI:456216"/>
        <dbReference type="EC" id="2.7.11.1"/>
    </reaction>
</comment>
<evidence type="ECO:0000256" key="6">
    <source>
        <dbReference type="ARBA" id="ARBA00022840"/>
    </source>
</evidence>
<dbReference type="SUPFAM" id="SSF56112">
    <property type="entry name" value="Protein kinase-like (PK-like)"/>
    <property type="match status" value="1"/>
</dbReference>
<accession>A0A8K0KVK5</accession>
<dbReference type="InterPro" id="IPR000719">
    <property type="entry name" value="Prot_kinase_dom"/>
</dbReference>
<evidence type="ECO:0000256" key="2">
    <source>
        <dbReference type="ARBA" id="ARBA00022527"/>
    </source>
</evidence>
<dbReference type="PANTHER" id="PTHR47634:SF9">
    <property type="entry name" value="PROTEIN KINASE DOMAIN-CONTAINING PROTEIN-RELATED"/>
    <property type="match status" value="1"/>
</dbReference>
<dbReference type="OrthoDB" id="5979581at2759"/>
<evidence type="ECO:0000256" key="3">
    <source>
        <dbReference type="ARBA" id="ARBA00022679"/>
    </source>
</evidence>
<comment type="catalytic activity">
    <reaction evidence="7">
        <text>L-threonyl-[protein] + ATP = O-phospho-L-threonyl-[protein] + ADP + H(+)</text>
        <dbReference type="Rhea" id="RHEA:46608"/>
        <dbReference type="Rhea" id="RHEA-COMP:11060"/>
        <dbReference type="Rhea" id="RHEA-COMP:11605"/>
        <dbReference type="ChEBI" id="CHEBI:15378"/>
        <dbReference type="ChEBI" id="CHEBI:30013"/>
        <dbReference type="ChEBI" id="CHEBI:30616"/>
        <dbReference type="ChEBI" id="CHEBI:61977"/>
        <dbReference type="ChEBI" id="CHEBI:456216"/>
        <dbReference type="EC" id="2.7.11.1"/>
    </reaction>
</comment>
<name>A0A8K0KVK5_9PEZI</name>
<keyword evidence="6 9" id="KW-0067">ATP-binding</keyword>
<dbReference type="SMART" id="SM00220">
    <property type="entry name" value="S_TKc"/>
    <property type="match status" value="1"/>
</dbReference>
<dbReference type="AlphaFoldDB" id="A0A8K0KVK5"/>
<dbReference type="Gene3D" id="1.10.510.10">
    <property type="entry name" value="Transferase(Phosphotransferase) domain 1"/>
    <property type="match status" value="1"/>
</dbReference>
<proteinExistence type="predicted"/>
<evidence type="ECO:0000256" key="1">
    <source>
        <dbReference type="ARBA" id="ARBA00012513"/>
    </source>
</evidence>
<sequence>MYRSGLDTAEPLEMYCRGGFHPIHIGDLLKEGQYRILDKLGYGGFATVWLARDNLRHQNVALKINTAQSSQGLPRELEVMRQLGRIRHGSPGSQRLRGLVDDFRLKGPNGVHQCIVADVMGDNVAITAEDLCKAGRLPSAIAKRVAHEAAGGLDYLHRNGIAHGDLNWTNVAFVDTSLTDMDDADLMQYVGTPDMWQVTRTVPASHEPGVPKYLIWPLADTRPDLDDLPDVKLIDFGNAFLHNSPPETLSTATCLLPPEAALGDRIDHRVDQWHLGCLIFELFLGQHPFDGITTRREELVKEMIEKLGPVPERWNELHRQLPPVGELHLTAEDIADGLGKTYTLDEWVDACYFHRDSPQDLGSDGLDELKRILRSLLRYEPSERATAAEIAQDPFFHDIRHDGRMVSLGKKAMRLFRSTS</sequence>
<keyword evidence="3" id="KW-0808">Transferase</keyword>
<dbReference type="Gene3D" id="3.30.200.20">
    <property type="entry name" value="Phosphorylase Kinase, domain 1"/>
    <property type="match status" value="1"/>
</dbReference>
<dbReference type="InterPro" id="IPR011009">
    <property type="entry name" value="Kinase-like_dom_sf"/>
</dbReference>
<evidence type="ECO:0000256" key="8">
    <source>
        <dbReference type="ARBA" id="ARBA00048679"/>
    </source>
</evidence>
<comment type="caution">
    <text evidence="11">The sequence shown here is derived from an EMBL/GenBank/DDBJ whole genome shotgun (WGS) entry which is preliminary data.</text>
</comment>
<protein>
    <recommendedName>
        <fullName evidence="1">non-specific serine/threonine protein kinase</fullName>
        <ecNumber evidence="1">2.7.11.1</ecNumber>
    </recommendedName>
</protein>
<dbReference type="EMBL" id="JAESVG020000010">
    <property type="protein sequence ID" value="KAG8624095.1"/>
    <property type="molecule type" value="Genomic_DNA"/>
</dbReference>
<dbReference type="PROSITE" id="PS50011">
    <property type="entry name" value="PROTEIN_KINASE_DOM"/>
    <property type="match status" value="1"/>
</dbReference>
<feature type="binding site" evidence="9">
    <location>
        <position position="63"/>
    </location>
    <ligand>
        <name>ATP</name>
        <dbReference type="ChEBI" id="CHEBI:30616"/>
    </ligand>
</feature>
<evidence type="ECO:0000313" key="12">
    <source>
        <dbReference type="Proteomes" id="UP000809789"/>
    </source>
</evidence>
<evidence type="ECO:0000256" key="5">
    <source>
        <dbReference type="ARBA" id="ARBA00022777"/>
    </source>
</evidence>
<organism evidence="11 12">
    <name type="scientific">Elsinoe batatas</name>
    <dbReference type="NCBI Taxonomy" id="2601811"/>
    <lineage>
        <taxon>Eukaryota</taxon>
        <taxon>Fungi</taxon>
        <taxon>Dikarya</taxon>
        <taxon>Ascomycota</taxon>
        <taxon>Pezizomycotina</taxon>
        <taxon>Dothideomycetes</taxon>
        <taxon>Dothideomycetidae</taxon>
        <taxon>Myriangiales</taxon>
        <taxon>Elsinoaceae</taxon>
        <taxon>Elsinoe</taxon>
    </lineage>
</organism>
<dbReference type="GO" id="GO:0050684">
    <property type="term" value="P:regulation of mRNA processing"/>
    <property type="evidence" value="ECO:0007669"/>
    <property type="project" value="TreeGrafter"/>
</dbReference>
<keyword evidence="2" id="KW-0723">Serine/threonine-protein kinase</keyword>
<evidence type="ECO:0000256" key="9">
    <source>
        <dbReference type="PROSITE-ProRule" id="PRU10141"/>
    </source>
</evidence>
<dbReference type="Pfam" id="PF00069">
    <property type="entry name" value="Pkinase"/>
    <property type="match status" value="2"/>
</dbReference>
<dbReference type="GO" id="GO:0000245">
    <property type="term" value="P:spliceosomal complex assembly"/>
    <property type="evidence" value="ECO:0007669"/>
    <property type="project" value="TreeGrafter"/>
</dbReference>
<dbReference type="EC" id="2.7.11.1" evidence="1"/>
<dbReference type="GO" id="GO:0005524">
    <property type="term" value="F:ATP binding"/>
    <property type="evidence" value="ECO:0007669"/>
    <property type="project" value="UniProtKB-UniRule"/>
</dbReference>
<dbReference type="Proteomes" id="UP000809789">
    <property type="component" value="Unassembled WGS sequence"/>
</dbReference>
<gene>
    <name evidence="11" type="ORF">KVT40_009071</name>
</gene>
<evidence type="ECO:0000256" key="4">
    <source>
        <dbReference type="ARBA" id="ARBA00022741"/>
    </source>
</evidence>